<dbReference type="PANTHER" id="PTHR31250">
    <property type="entry name" value="IQ DOMAIN-CONTAINING PROTEIN IQM3"/>
    <property type="match status" value="1"/>
</dbReference>
<evidence type="ECO:0000256" key="2">
    <source>
        <dbReference type="ARBA" id="ARBA00004496"/>
    </source>
</evidence>
<protein>
    <recommendedName>
        <fullName evidence="7">IQ domain-containing protein IQM3-like</fullName>
    </recommendedName>
</protein>
<comment type="caution">
    <text evidence="5">The sequence shown here is derived from an EMBL/GenBank/DDBJ whole genome shotgun (WGS) entry which is preliminary data.</text>
</comment>
<name>A0AA88A8Y2_FICCA</name>
<sequence>MSCSEPLMMVGSKGDGFEMHGAFNEKFRGIDGGDVVGDVDMTGELAAEKNAAVKVQKVFRGHRERRMLADSAVEGEELWSQALDFAALNRTTISYFNSSKPESPTLRWNRVCSNACKVGKGLSLDENAQKLVFQQWIEAIDPRHRYGWNLQAYYEEWCKTDAGQPFFYWLDIGDGKDLDLEKCPRSKLREQCVKYLGPKQRGKFHHSSFLAGGATIAAGTLGAENGILKSISPYTGHYQTTSDRLHSFLSFFMDNGVNLDQVEGEFSEVV</sequence>
<reference evidence="5" key="1">
    <citation type="submission" date="2023-07" db="EMBL/GenBank/DDBJ databases">
        <title>draft genome sequence of fig (Ficus carica).</title>
        <authorList>
            <person name="Takahashi T."/>
            <person name="Nishimura K."/>
        </authorList>
    </citation>
    <scope>NUCLEOTIDE SEQUENCE</scope>
</reference>
<evidence type="ECO:0000313" key="6">
    <source>
        <dbReference type="Proteomes" id="UP001187192"/>
    </source>
</evidence>
<keyword evidence="6" id="KW-1185">Reference proteome</keyword>
<gene>
    <name evidence="5" type="ORF">TIFTF001_008618</name>
</gene>
<organism evidence="5 6">
    <name type="scientific">Ficus carica</name>
    <name type="common">Common fig</name>
    <dbReference type="NCBI Taxonomy" id="3494"/>
    <lineage>
        <taxon>Eukaryota</taxon>
        <taxon>Viridiplantae</taxon>
        <taxon>Streptophyta</taxon>
        <taxon>Embryophyta</taxon>
        <taxon>Tracheophyta</taxon>
        <taxon>Spermatophyta</taxon>
        <taxon>Magnoliopsida</taxon>
        <taxon>eudicotyledons</taxon>
        <taxon>Gunneridae</taxon>
        <taxon>Pentapetalae</taxon>
        <taxon>rosids</taxon>
        <taxon>fabids</taxon>
        <taxon>Rosales</taxon>
        <taxon>Moraceae</taxon>
        <taxon>Ficeae</taxon>
        <taxon>Ficus</taxon>
    </lineage>
</organism>
<comment type="subcellular location">
    <subcellularLocation>
        <location evidence="2">Cytoplasm</location>
    </subcellularLocation>
    <subcellularLocation>
        <location evidence="1">Nucleus</location>
    </subcellularLocation>
</comment>
<dbReference type="CDD" id="cd23767">
    <property type="entry name" value="IQCD"/>
    <property type="match status" value="1"/>
</dbReference>
<evidence type="ECO:0000256" key="1">
    <source>
        <dbReference type="ARBA" id="ARBA00004123"/>
    </source>
</evidence>
<dbReference type="PROSITE" id="PS50096">
    <property type="entry name" value="IQ"/>
    <property type="match status" value="1"/>
</dbReference>
<accession>A0AA88A8Y2</accession>
<dbReference type="EMBL" id="BTGU01000009">
    <property type="protein sequence ID" value="GMN39391.1"/>
    <property type="molecule type" value="Genomic_DNA"/>
</dbReference>
<evidence type="ECO:0000256" key="4">
    <source>
        <dbReference type="ARBA" id="ARBA00023242"/>
    </source>
</evidence>
<evidence type="ECO:0008006" key="7">
    <source>
        <dbReference type="Google" id="ProtNLM"/>
    </source>
</evidence>
<keyword evidence="4" id="KW-0539">Nucleus</keyword>
<dbReference type="GO" id="GO:0005737">
    <property type="term" value="C:cytoplasm"/>
    <property type="evidence" value="ECO:0007669"/>
    <property type="project" value="UniProtKB-SubCell"/>
</dbReference>
<dbReference type="Proteomes" id="UP001187192">
    <property type="component" value="Unassembled WGS sequence"/>
</dbReference>
<proteinExistence type="predicted"/>
<dbReference type="PANTHER" id="PTHR31250:SF10">
    <property type="entry name" value="IQ DOMAIN-CONTAINING PROTEIN IQM3"/>
    <property type="match status" value="1"/>
</dbReference>
<dbReference type="AlphaFoldDB" id="A0AA88A8Y2"/>
<keyword evidence="3" id="KW-0963">Cytoplasm</keyword>
<dbReference type="GO" id="GO:0005634">
    <property type="term" value="C:nucleus"/>
    <property type="evidence" value="ECO:0007669"/>
    <property type="project" value="UniProtKB-SubCell"/>
</dbReference>
<evidence type="ECO:0000256" key="3">
    <source>
        <dbReference type="ARBA" id="ARBA00022490"/>
    </source>
</evidence>
<dbReference type="InterPro" id="IPR044159">
    <property type="entry name" value="IQM"/>
</dbReference>
<evidence type="ECO:0000313" key="5">
    <source>
        <dbReference type="EMBL" id="GMN39391.1"/>
    </source>
</evidence>